<dbReference type="RefSeq" id="WP_214173059.1">
    <property type="nucleotide sequence ID" value="NZ_JAHCVJ010000010.1"/>
</dbReference>
<keyword evidence="2" id="KW-1185">Reference proteome</keyword>
<gene>
    <name evidence="1" type="ORF">KI809_18395</name>
</gene>
<evidence type="ECO:0000313" key="1">
    <source>
        <dbReference type="EMBL" id="MBT0666285.1"/>
    </source>
</evidence>
<sequence>MSEFIKFHGREFHFADGATFKAIYHDGDSGASFELAAADSVVPGAILTDAYKGTRFIVASCHQHPDSDSIHATIRPFTETVAISRQLPGESEPTEIATGIPFNFRNQLLYVPSSAYVQPGDLLQASNGKAFLVKELVDCYETGLIYMFVEEQPR</sequence>
<comment type="caution">
    <text evidence="1">The sequence shown here is derived from an EMBL/GenBank/DDBJ whole genome shotgun (WGS) entry which is preliminary data.</text>
</comment>
<protein>
    <submittedName>
        <fullName evidence="1">Uncharacterized protein</fullName>
    </submittedName>
</protein>
<proteinExistence type="predicted"/>
<organism evidence="1 2">
    <name type="scientific">Geoanaerobacter pelophilus</name>
    <dbReference type="NCBI Taxonomy" id="60036"/>
    <lineage>
        <taxon>Bacteria</taxon>
        <taxon>Pseudomonadati</taxon>
        <taxon>Thermodesulfobacteriota</taxon>
        <taxon>Desulfuromonadia</taxon>
        <taxon>Geobacterales</taxon>
        <taxon>Geobacteraceae</taxon>
        <taxon>Geoanaerobacter</taxon>
    </lineage>
</organism>
<evidence type="ECO:0000313" key="2">
    <source>
        <dbReference type="Proteomes" id="UP000811899"/>
    </source>
</evidence>
<name>A0AAW4L8V4_9BACT</name>
<dbReference type="AlphaFoldDB" id="A0AAW4L8V4"/>
<dbReference type="Proteomes" id="UP000811899">
    <property type="component" value="Unassembled WGS sequence"/>
</dbReference>
<reference evidence="1 2" key="1">
    <citation type="submission" date="2021-05" db="EMBL/GenBank/DDBJ databases">
        <title>The draft genome of Geobacter pelophilus DSM 12255.</title>
        <authorList>
            <person name="Xu Z."/>
            <person name="Masuda Y."/>
            <person name="Itoh H."/>
            <person name="Senoo K."/>
        </authorList>
    </citation>
    <scope>NUCLEOTIDE SEQUENCE [LARGE SCALE GENOMIC DNA]</scope>
    <source>
        <strain evidence="1 2">DSM 12255</strain>
    </source>
</reference>
<dbReference type="EMBL" id="JAHCVJ010000010">
    <property type="protein sequence ID" value="MBT0666285.1"/>
    <property type="molecule type" value="Genomic_DNA"/>
</dbReference>
<accession>A0AAW4L8V4</accession>